<evidence type="ECO:0000256" key="23">
    <source>
        <dbReference type="ARBA" id="ARBA00093501"/>
    </source>
</evidence>
<dbReference type="GO" id="GO:0014069">
    <property type="term" value="C:postsynaptic density"/>
    <property type="evidence" value="ECO:0007669"/>
    <property type="project" value="UniProtKB-SubCell"/>
</dbReference>
<dbReference type="GO" id="GO:0006886">
    <property type="term" value="P:intracellular protein transport"/>
    <property type="evidence" value="ECO:0007669"/>
    <property type="project" value="TreeGrafter"/>
</dbReference>
<accession>A0A2G8KCP6</accession>
<dbReference type="GO" id="GO:0046872">
    <property type="term" value="F:metal ion binding"/>
    <property type="evidence" value="ECO:0007669"/>
    <property type="project" value="UniProtKB-KW"/>
</dbReference>
<dbReference type="GO" id="GO:0048471">
    <property type="term" value="C:perinuclear region of cytoplasm"/>
    <property type="evidence" value="ECO:0007669"/>
    <property type="project" value="UniProtKB-SubCell"/>
</dbReference>
<dbReference type="PANTHER" id="PTHR12141">
    <property type="entry name" value="ARFAPTIN-RELATED"/>
    <property type="match status" value="1"/>
</dbReference>
<evidence type="ECO:0000256" key="24">
    <source>
        <dbReference type="SAM" id="MobiDB-lite"/>
    </source>
</evidence>
<dbReference type="Gene3D" id="2.30.42.10">
    <property type="match status" value="1"/>
</dbReference>
<dbReference type="SUPFAM" id="SSF103657">
    <property type="entry name" value="BAR/IMD domain-like"/>
    <property type="match status" value="1"/>
</dbReference>
<evidence type="ECO:0000259" key="26">
    <source>
        <dbReference type="PROSITE" id="PS50870"/>
    </source>
</evidence>
<keyword evidence="14" id="KW-0564">Palmitate</keyword>
<keyword evidence="13" id="KW-0472">Membrane</keyword>
<evidence type="ECO:0000256" key="7">
    <source>
        <dbReference type="ARBA" id="ARBA00022553"/>
    </source>
</evidence>
<evidence type="ECO:0000256" key="14">
    <source>
        <dbReference type="ARBA" id="ARBA00023139"/>
    </source>
</evidence>
<keyword evidence="15" id="KW-0009">Actin-binding</keyword>
<evidence type="ECO:0000256" key="17">
    <source>
        <dbReference type="ARBA" id="ARBA00023288"/>
    </source>
</evidence>
<keyword evidence="10" id="KW-0862">Zinc</keyword>
<dbReference type="GO" id="GO:0043005">
    <property type="term" value="C:neuron projection"/>
    <property type="evidence" value="ECO:0007669"/>
    <property type="project" value="UniProtKB-KW"/>
</dbReference>
<protein>
    <recommendedName>
        <fullName evidence="5">PRKCA-binding protein</fullName>
    </recommendedName>
    <alternativeName>
        <fullName evidence="19">Protein interacting with C kinase 1</fullName>
    </alternativeName>
    <alternativeName>
        <fullName evidence="18">Protein kinase C-alpha-binding protein</fullName>
    </alternativeName>
</protein>
<dbReference type="FunFam" id="1.20.1270.60:FF:000023">
    <property type="entry name" value="Interacting with PRKCA"/>
    <property type="match status" value="1"/>
</dbReference>
<dbReference type="GO" id="GO:0003779">
    <property type="term" value="F:actin binding"/>
    <property type="evidence" value="ECO:0007669"/>
    <property type="project" value="UniProtKB-KW"/>
</dbReference>
<dbReference type="InterPro" id="IPR036034">
    <property type="entry name" value="PDZ_sf"/>
</dbReference>
<evidence type="ECO:0000256" key="20">
    <source>
        <dbReference type="ARBA" id="ARBA00033721"/>
    </source>
</evidence>
<evidence type="ECO:0000256" key="22">
    <source>
        <dbReference type="ARBA" id="ARBA00034105"/>
    </source>
</evidence>
<dbReference type="PROSITE" id="PS50106">
    <property type="entry name" value="PDZ"/>
    <property type="match status" value="1"/>
</dbReference>
<feature type="domain" description="AH" evidence="26">
    <location>
        <begin position="129"/>
        <end position="342"/>
    </location>
</feature>
<name>A0A2G8KCP6_STIJA</name>
<evidence type="ECO:0000256" key="15">
    <source>
        <dbReference type="ARBA" id="ARBA00023203"/>
    </source>
</evidence>
<keyword evidence="8" id="KW-0771">Synaptosome</keyword>
<comment type="subunit">
    <text evidence="23">Monomer and homodimer. Interacts with CXADR. Interacts presynaptically with the glutamate receptors GRIA2, GRIA3, GRIK3, isoform 3 of GRIA4, isoform A of GRM4, GRM7 and GRM8; with NAPA and NAPB; and with BTG2. The interaction with NAPA and NAPB disrupts the interaction with GRIA2, conducting to the internalization of GRIA2. Interacts with PRKCA; with the amine transporters SLC6A2 and SLC6A3; with the channels ASIC1 and ASIC2; with the GTP-binding proteins ARF1 and ARF3; with the ephrin receptor tyrosine kinases EPHA7, EPHB1 and EPHB2; with ERBB2 and through its PDZ domain with the C-terminal tail of PRLHR. Interacts with UNC5A. Interacts (via AH domain) with NCS1/FREQ; in a calcium-dependent manner. Interacts with F-actin and associates with the ARP2/3 complex. Interacts (via PDZ domain) with ARF1 (activated); the interaction blocks Arp2/3 complex inhibition. Interacts with SORCS3.</text>
</comment>
<dbReference type="GO" id="GO:0098842">
    <property type="term" value="C:postsynaptic early endosome"/>
    <property type="evidence" value="ECO:0007669"/>
    <property type="project" value="TreeGrafter"/>
</dbReference>
<dbReference type="STRING" id="307972.A0A2G8KCP6"/>
<keyword evidence="9" id="KW-0479">Metal-binding</keyword>
<dbReference type="InterPro" id="IPR010504">
    <property type="entry name" value="AH_dom"/>
</dbReference>
<feature type="domain" description="PDZ" evidence="25">
    <location>
        <begin position="7"/>
        <end position="90"/>
    </location>
</feature>
<dbReference type="GO" id="GO:0005856">
    <property type="term" value="C:cytoskeleton"/>
    <property type="evidence" value="ECO:0007669"/>
    <property type="project" value="UniProtKB-SubCell"/>
</dbReference>
<dbReference type="GO" id="GO:0005543">
    <property type="term" value="F:phospholipid binding"/>
    <property type="evidence" value="ECO:0007669"/>
    <property type="project" value="TreeGrafter"/>
</dbReference>
<evidence type="ECO:0000256" key="2">
    <source>
        <dbReference type="ARBA" id="ARBA00004245"/>
    </source>
</evidence>
<comment type="caution">
    <text evidence="27">The sequence shown here is derived from an EMBL/GenBank/DDBJ whole genome shotgun (WGS) entry which is preliminary data.</text>
</comment>
<evidence type="ECO:0000256" key="3">
    <source>
        <dbReference type="ARBA" id="ARBA00004556"/>
    </source>
</evidence>
<evidence type="ECO:0000256" key="10">
    <source>
        <dbReference type="ARBA" id="ARBA00022833"/>
    </source>
</evidence>
<feature type="region of interest" description="Disordered" evidence="24">
    <location>
        <begin position="370"/>
        <end position="400"/>
    </location>
</feature>
<gene>
    <name evidence="27" type="ORF">BSL78_17375</name>
</gene>
<dbReference type="Pfam" id="PF00595">
    <property type="entry name" value="PDZ"/>
    <property type="match status" value="1"/>
</dbReference>
<dbReference type="GO" id="GO:0034315">
    <property type="term" value="P:regulation of Arp2/3 complex-mediated actin nucleation"/>
    <property type="evidence" value="ECO:0007669"/>
    <property type="project" value="TreeGrafter"/>
</dbReference>
<dbReference type="OrthoDB" id="5917245at2759"/>
<dbReference type="Proteomes" id="UP000230750">
    <property type="component" value="Unassembled WGS sequence"/>
</dbReference>
<evidence type="ECO:0000256" key="16">
    <source>
        <dbReference type="ARBA" id="ARBA00023212"/>
    </source>
</evidence>
<dbReference type="CDD" id="cd07659">
    <property type="entry name" value="BAR_PICK1"/>
    <property type="match status" value="1"/>
</dbReference>
<dbReference type="CDD" id="cd06722">
    <property type="entry name" value="PDZ_PICK1-like"/>
    <property type="match status" value="1"/>
</dbReference>
<evidence type="ECO:0000256" key="11">
    <source>
        <dbReference type="ARBA" id="ARBA00022837"/>
    </source>
</evidence>
<evidence type="ECO:0000256" key="21">
    <source>
        <dbReference type="ARBA" id="ARBA00034102"/>
    </source>
</evidence>
<evidence type="ECO:0000256" key="12">
    <source>
        <dbReference type="ARBA" id="ARBA00023018"/>
    </source>
</evidence>
<dbReference type="SMART" id="SM00228">
    <property type="entry name" value="PDZ"/>
    <property type="match status" value="1"/>
</dbReference>
<reference evidence="27 28" key="1">
    <citation type="journal article" date="2017" name="PLoS Biol.">
        <title>The sea cucumber genome provides insights into morphological evolution and visceral regeneration.</title>
        <authorList>
            <person name="Zhang X."/>
            <person name="Sun L."/>
            <person name="Yuan J."/>
            <person name="Sun Y."/>
            <person name="Gao Y."/>
            <person name="Zhang L."/>
            <person name="Li S."/>
            <person name="Dai H."/>
            <person name="Hamel J.F."/>
            <person name="Liu C."/>
            <person name="Yu Y."/>
            <person name="Liu S."/>
            <person name="Lin W."/>
            <person name="Guo K."/>
            <person name="Jin S."/>
            <person name="Xu P."/>
            <person name="Storey K.B."/>
            <person name="Huan P."/>
            <person name="Zhang T."/>
            <person name="Zhou Y."/>
            <person name="Zhang J."/>
            <person name="Lin C."/>
            <person name="Li X."/>
            <person name="Xing L."/>
            <person name="Huo D."/>
            <person name="Sun M."/>
            <person name="Wang L."/>
            <person name="Mercier A."/>
            <person name="Li F."/>
            <person name="Yang H."/>
            <person name="Xiang J."/>
        </authorList>
    </citation>
    <scope>NUCLEOTIDE SEQUENCE [LARGE SCALE GENOMIC DNA]</scope>
    <source>
        <strain evidence="27">Shaxun</strain>
        <tissue evidence="27">Muscle</tissue>
    </source>
</reference>
<evidence type="ECO:0000256" key="1">
    <source>
        <dbReference type="ARBA" id="ARBA00004170"/>
    </source>
</evidence>
<dbReference type="GO" id="GO:0019904">
    <property type="term" value="F:protein domain specific binding"/>
    <property type="evidence" value="ECO:0007669"/>
    <property type="project" value="InterPro"/>
</dbReference>
<dbReference type="GO" id="GO:0032588">
    <property type="term" value="C:trans-Golgi network membrane"/>
    <property type="evidence" value="ECO:0007669"/>
    <property type="project" value="TreeGrafter"/>
</dbReference>
<keyword evidence="11" id="KW-0106">Calcium</keyword>
<dbReference type="PANTHER" id="PTHR12141:SF1">
    <property type="entry name" value="PRKCA-BINDING PROTEIN"/>
    <property type="match status" value="1"/>
</dbReference>
<dbReference type="InterPro" id="IPR001478">
    <property type="entry name" value="PDZ"/>
</dbReference>
<evidence type="ECO:0000256" key="6">
    <source>
        <dbReference type="ARBA" id="ARBA00022490"/>
    </source>
</evidence>
<dbReference type="EMBL" id="MRZV01000689">
    <property type="protein sequence ID" value="PIK45735.1"/>
    <property type="molecule type" value="Genomic_DNA"/>
</dbReference>
<keyword evidence="6" id="KW-0963">Cytoplasm</keyword>
<evidence type="ECO:0000313" key="28">
    <source>
        <dbReference type="Proteomes" id="UP000230750"/>
    </source>
</evidence>
<evidence type="ECO:0000256" key="5">
    <source>
        <dbReference type="ARBA" id="ARBA00017975"/>
    </source>
</evidence>
<dbReference type="AlphaFoldDB" id="A0A2G8KCP6"/>
<dbReference type="InterPro" id="IPR037959">
    <property type="entry name" value="PICK1_BAR"/>
</dbReference>
<dbReference type="GO" id="GO:0005080">
    <property type="term" value="F:protein kinase C binding"/>
    <property type="evidence" value="ECO:0007669"/>
    <property type="project" value="TreeGrafter"/>
</dbReference>
<dbReference type="InterPro" id="IPR030798">
    <property type="entry name" value="Arfaptin_fam"/>
</dbReference>
<comment type="function">
    <text evidence="20">Probable adapter protein that bind to and organize the subcellular localization of a variety of membrane proteins containing some PDZ recognition sequence. Involved in the clustering of various receptors, possibly by acting at the receptor internalization level. Plays a role in synaptic plasticity by regulating the trafficking and internalization of AMPA receptors. May be regulated upon PRKCA activation. May regulate ASIC1/ASIC3 channel. Regulates actin polymerization by inhibiting the actin-nucleating activity of the Arp2/3 complex; the function is competitive with nucleation promoting factors and is linked to neuronal morphology regulation and AMPA receptor (AMPAR) endocytosis. Via interaction with the Arp2/3 complex involved in regulation of synaptic plasicity of excitatory synapses and required for spine shrinkage during long-term depression (LTD). Involved in regulation of astrocyte morphology, antagonistic to Arp2/3 complex activator WASL/N-WASP function.</text>
</comment>
<keyword evidence="12" id="KW-0770">Synapse</keyword>
<evidence type="ECO:0000256" key="4">
    <source>
        <dbReference type="ARBA" id="ARBA00004635"/>
    </source>
</evidence>
<evidence type="ECO:0000313" key="27">
    <source>
        <dbReference type="EMBL" id="PIK45735.1"/>
    </source>
</evidence>
<dbReference type="SMART" id="SM01015">
    <property type="entry name" value="Arfaptin"/>
    <property type="match status" value="1"/>
</dbReference>
<evidence type="ECO:0000259" key="25">
    <source>
        <dbReference type="PROSITE" id="PS50106"/>
    </source>
</evidence>
<dbReference type="GO" id="GO:0008021">
    <property type="term" value="C:synaptic vesicle"/>
    <property type="evidence" value="ECO:0007669"/>
    <property type="project" value="TreeGrafter"/>
</dbReference>
<comment type="subcellular location">
    <subcellularLocation>
        <location evidence="2">Cytoplasm</location>
        <location evidence="2">Cytoskeleton</location>
    </subcellularLocation>
    <subcellularLocation>
        <location evidence="3">Cytoplasm</location>
        <location evidence="3">Perinuclear region</location>
    </subcellularLocation>
    <subcellularLocation>
        <location evidence="4">Membrane</location>
        <topology evidence="4">Lipid-anchor</topology>
    </subcellularLocation>
    <subcellularLocation>
        <location evidence="1">Membrane</location>
        <topology evidence="1">Peripheral membrane protein</topology>
    </subcellularLocation>
    <subcellularLocation>
        <location evidence="22">Postsynaptic density</location>
    </subcellularLocation>
    <subcellularLocation>
        <location evidence="21">Synapse</location>
        <location evidence="21">Synaptosome</location>
    </subcellularLocation>
</comment>
<dbReference type="GO" id="GO:0043113">
    <property type="term" value="P:receptor clustering"/>
    <property type="evidence" value="ECO:0007669"/>
    <property type="project" value="TreeGrafter"/>
</dbReference>
<keyword evidence="28" id="KW-1185">Reference proteome</keyword>
<keyword evidence="7" id="KW-0597">Phosphoprotein</keyword>
<dbReference type="SUPFAM" id="SSF50156">
    <property type="entry name" value="PDZ domain-like"/>
    <property type="match status" value="1"/>
</dbReference>
<proteinExistence type="predicted"/>
<dbReference type="Pfam" id="PF06456">
    <property type="entry name" value="Arfaptin"/>
    <property type="match status" value="1"/>
</dbReference>
<dbReference type="InterPro" id="IPR027267">
    <property type="entry name" value="AH/BAR_dom_sf"/>
</dbReference>
<dbReference type="PROSITE" id="PS50870">
    <property type="entry name" value="AH"/>
    <property type="match status" value="1"/>
</dbReference>
<dbReference type="FunFam" id="2.30.42.10:FF:000073">
    <property type="entry name" value="Interacting with PRKCA"/>
    <property type="match status" value="1"/>
</dbReference>
<evidence type="ECO:0000256" key="13">
    <source>
        <dbReference type="ARBA" id="ARBA00023136"/>
    </source>
</evidence>
<dbReference type="Gene3D" id="1.20.1270.60">
    <property type="entry name" value="Arfaptin homology (AH) domain/BAR domain"/>
    <property type="match status" value="1"/>
</dbReference>
<evidence type="ECO:0000256" key="18">
    <source>
        <dbReference type="ARBA" id="ARBA00031097"/>
    </source>
</evidence>
<keyword evidence="17" id="KW-0449">Lipoprotein</keyword>
<keyword evidence="16" id="KW-0206">Cytoskeleton</keyword>
<evidence type="ECO:0000256" key="8">
    <source>
        <dbReference type="ARBA" id="ARBA00022599"/>
    </source>
</evidence>
<evidence type="ECO:0000256" key="19">
    <source>
        <dbReference type="ARBA" id="ARBA00032804"/>
    </source>
</evidence>
<dbReference type="GO" id="GO:0005886">
    <property type="term" value="C:plasma membrane"/>
    <property type="evidence" value="ECO:0007669"/>
    <property type="project" value="GOC"/>
</dbReference>
<organism evidence="27 28">
    <name type="scientific">Stichopus japonicus</name>
    <name type="common">Sea cucumber</name>
    <dbReference type="NCBI Taxonomy" id="307972"/>
    <lineage>
        <taxon>Eukaryota</taxon>
        <taxon>Metazoa</taxon>
        <taxon>Echinodermata</taxon>
        <taxon>Eleutherozoa</taxon>
        <taxon>Echinozoa</taxon>
        <taxon>Holothuroidea</taxon>
        <taxon>Aspidochirotacea</taxon>
        <taxon>Aspidochirotida</taxon>
        <taxon>Stichopodidae</taxon>
        <taxon>Apostichopus</taxon>
    </lineage>
</organism>
<sequence length="400" mass="44934">MQAVPGSVTLAKDSQNLIGISIGGGAPLCPCIYIVQIFDNTPAAKEGSLAAGDELVAVNNKSVKGRTKVEVARMIQAIKTEVTLSYNKLQADQKQGKTLDIVLKKVKHRMVENMSSSTADALGLSRAILCNDVLIKKLEELQKTANLYKGLIEHSKKMLRSFYDLSQSHKAFGDLFSLIGAREPQPKACDAFQTFGEAHRNMEKYGIHLLRICKPMLADLGTFLTKAIPDTKLTIKKYADVKFEYLSFCLKVKEMDDEEYAYATLGEPLYRVETGNYEYRLVLRCRQLARAKFAQMRSDVMVKLELLDSKHVQDLVFHLNRLVSAMAQYLRNCHLQIKKAEVFPIEVDLLRTTMDYTHATTLKTATTMKKGEWSQNSKPEEAEGVDLVEESQDHNLIDTS</sequence>
<evidence type="ECO:0000256" key="9">
    <source>
        <dbReference type="ARBA" id="ARBA00022723"/>
    </source>
</evidence>
<dbReference type="GO" id="GO:0097062">
    <property type="term" value="P:dendritic spine maintenance"/>
    <property type="evidence" value="ECO:0007669"/>
    <property type="project" value="TreeGrafter"/>
</dbReference>
<dbReference type="GO" id="GO:0002092">
    <property type="term" value="P:positive regulation of receptor internalization"/>
    <property type="evidence" value="ECO:0007669"/>
    <property type="project" value="TreeGrafter"/>
</dbReference>
<feature type="compositionally biased region" description="Basic and acidic residues" evidence="24">
    <location>
        <begin position="391"/>
        <end position="400"/>
    </location>
</feature>